<dbReference type="AlphaFoldDB" id="A0A484B330"/>
<evidence type="ECO:0000256" key="1">
    <source>
        <dbReference type="SAM" id="MobiDB-lite"/>
    </source>
</evidence>
<evidence type="ECO:0000313" key="2">
    <source>
        <dbReference type="EMBL" id="TDG43049.1"/>
    </source>
</evidence>
<gene>
    <name evidence="2" type="ORF">AWZ03_010513</name>
</gene>
<dbReference type="EMBL" id="LSRL02000181">
    <property type="protein sequence ID" value="TDG43049.1"/>
    <property type="molecule type" value="Genomic_DNA"/>
</dbReference>
<proteinExistence type="predicted"/>
<organism evidence="2 3">
    <name type="scientific">Drosophila navojoa</name>
    <name type="common">Fruit fly</name>
    <dbReference type="NCBI Taxonomy" id="7232"/>
    <lineage>
        <taxon>Eukaryota</taxon>
        <taxon>Metazoa</taxon>
        <taxon>Ecdysozoa</taxon>
        <taxon>Arthropoda</taxon>
        <taxon>Hexapoda</taxon>
        <taxon>Insecta</taxon>
        <taxon>Pterygota</taxon>
        <taxon>Neoptera</taxon>
        <taxon>Endopterygota</taxon>
        <taxon>Diptera</taxon>
        <taxon>Brachycera</taxon>
        <taxon>Muscomorpha</taxon>
        <taxon>Ephydroidea</taxon>
        <taxon>Drosophilidae</taxon>
        <taxon>Drosophila</taxon>
    </lineage>
</organism>
<reference evidence="2 3" key="1">
    <citation type="journal article" date="2019" name="J. Hered.">
        <title>An Improved Genome Assembly for Drosophila navojoa, the Basal Species in the mojavensis Cluster.</title>
        <authorList>
            <person name="Vanderlinde T."/>
            <person name="Dupim E.G."/>
            <person name="Nazario-Yepiz N.O."/>
            <person name="Carvalho A.B."/>
        </authorList>
    </citation>
    <scope>NUCLEOTIDE SEQUENCE [LARGE SCALE GENOMIC DNA]</scope>
    <source>
        <strain evidence="2">Navoj_Jal97</strain>
        <tissue evidence="2">Whole organism</tissue>
    </source>
</reference>
<protein>
    <submittedName>
        <fullName evidence="2">Uncharacterized protein</fullName>
    </submittedName>
</protein>
<accession>A0A484B330</accession>
<comment type="caution">
    <text evidence="2">The sequence shown here is derived from an EMBL/GenBank/DDBJ whole genome shotgun (WGS) entry which is preliminary data.</text>
</comment>
<name>A0A484B330_DRONA</name>
<dbReference type="Proteomes" id="UP000295192">
    <property type="component" value="Unassembled WGS sequence"/>
</dbReference>
<evidence type="ECO:0000313" key="3">
    <source>
        <dbReference type="Proteomes" id="UP000295192"/>
    </source>
</evidence>
<keyword evidence="3" id="KW-1185">Reference proteome</keyword>
<dbReference type="OMA" id="MYHFDFG"/>
<feature type="region of interest" description="Disordered" evidence="1">
    <location>
        <begin position="46"/>
        <end position="67"/>
    </location>
</feature>
<sequence length="67" mass="7324">MELEMAAAEPSRPLEAIFIATPPCTPLPSSLTRTTTPRELPSMYHFDFEPRPSEASSPVDHLGSAQL</sequence>